<dbReference type="EMBL" id="JAELUQ010000016">
    <property type="protein sequence ID" value="KAG7402958.1"/>
    <property type="molecule type" value="Genomic_DNA"/>
</dbReference>
<dbReference type="AlphaFoldDB" id="A0A8J5NHJ9"/>
<gene>
    <name evidence="1" type="ORF">Forpe1208_v016706</name>
</gene>
<organism evidence="1 2">
    <name type="scientific">Fusarium oxysporum f. sp. rapae</name>
    <dbReference type="NCBI Taxonomy" id="485398"/>
    <lineage>
        <taxon>Eukaryota</taxon>
        <taxon>Fungi</taxon>
        <taxon>Dikarya</taxon>
        <taxon>Ascomycota</taxon>
        <taxon>Pezizomycotina</taxon>
        <taxon>Sordariomycetes</taxon>
        <taxon>Hypocreomycetidae</taxon>
        <taxon>Hypocreales</taxon>
        <taxon>Nectriaceae</taxon>
        <taxon>Fusarium</taxon>
        <taxon>Fusarium oxysporum species complex</taxon>
    </lineage>
</organism>
<sequence length="182" mass="20096">MAFSPYFLGFNALKPAQQHQQVIIKPPPPRLQFFTSDVNAPYTTNHELFKGAIPSPSFHEHQVRAPFTVGAHYRATDNTTVDARVTQTPPMVNPTKFEREVIPATLNVCTQVRNANDVLKDKTVTVTAQASMTEAGVFHKSAEVLISKETPKGCETGVFVGVSRSNGENTYHTGVRLFNKPK</sequence>
<comment type="caution">
    <text evidence="1">The sequence shown here is derived from an EMBL/GenBank/DDBJ whole genome shotgun (WGS) entry which is preliminary data.</text>
</comment>
<proteinExistence type="predicted"/>
<evidence type="ECO:0000313" key="2">
    <source>
        <dbReference type="Proteomes" id="UP000694050"/>
    </source>
</evidence>
<protein>
    <submittedName>
        <fullName evidence="1">Uncharacterized protein</fullName>
    </submittedName>
</protein>
<name>A0A8J5NHJ9_FUSOX</name>
<dbReference type="Proteomes" id="UP000694050">
    <property type="component" value="Unassembled WGS sequence"/>
</dbReference>
<accession>A0A8J5NHJ9</accession>
<evidence type="ECO:0000313" key="1">
    <source>
        <dbReference type="EMBL" id="KAG7402958.1"/>
    </source>
</evidence>
<reference evidence="1" key="1">
    <citation type="submission" date="2021-04" db="EMBL/GenBank/DDBJ databases">
        <title>First draft genome resource for Brassicaceae pathogens Fusarium oxysporum f. sp. raphani and Fusarium oxysporum f. sp. rapae.</title>
        <authorList>
            <person name="Asai S."/>
        </authorList>
    </citation>
    <scope>NUCLEOTIDE SEQUENCE</scope>
    <source>
        <strain evidence="1">Tf1208</strain>
    </source>
</reference>